<organism evidence="2 3">
    <name type="scientific">Amycolatopsis eburnea</name>
    <dbReference type="NCBI Taxonomy" id="2267691"/>
    <lineage>
        <taxon>Bacteria</taxon>
        <taxon>Bacillati</taxon>
        <taxon>Actinomycetota</taxon>
        <taxon>Actinomycetes</taxon>
        <taxon>Pseudonocardiales</taxon>
        <taxon>Pseudonocardiaceae</taxon>
        <taxon>Amycolatopsis</taxon>
    </lineage>
</organism>
<feature type="region of interest" description="Disordered" evidence="1">
    <location>
        <begin position="38"/>
        <end position="62"/>
    </location>
</feature>
<dbReference type="EMBL" id="RSEC01000032">
    <property type="protein sequence ID" value="RSD21985.1"/>
    <property type="molecule type" value="Genomic_DNA"/>
</dbReference>
<name>A0A3R9FA13_9PSEU</name>
<keyword evidence="3" id="KW-1185">Reference proteome</keyword>
<comment type="caution">
    <text evidence="2">The sequence shown here is derived from an EMBL/GenBank/DDBJ whole genome shotgun (WGS) entry which is preliminary data.</text>
</comment>
<evidence type="ECO:0000313" key="3">
    <source>
        <dbReference type="Proteomes" id="UP000267081"/>
    </source>
</evidence>
<feature type="compositionally biased region" description="Basic and acidic residues" evidence="1">
    <location>
        <begin position="1"/>
        <end position="22"/>
    </location>
</feature>
<sequence>MTDPDTRTDEEVLDDLIRDDGPPVRSWSAHPHFERLVPAAEPWTPPARRPRPATGWPKTGTLGAYQTMDVDTEPPAERPPLAVHHVAAQLAVSIGQLEWPSGPPATEDQAAAFQAVEDAAREHLAAHAQAYHRNIEAAMLGISPAPRRGWFARAIGWFRR</sequence>
<protein>
    <submittedName>
        <fullName evidence="2">Uncharacterized protein</fullName>
    </submittedName>
</protein>
<accession>A0A3R9FA13</accession>
<dbReference type="Proteomes" id="UP000267081">
    <property type="component" value="Unassembled WGS sequence"/>
</dbReference>
<proteinExistence type="predicted"/>
<evidence type="ECO:0000313" key="2">
    <source>
        <dbReference type="EMBL" id="RSD21985.1"/>
    </source>
</evidence>
<reference evidence="2 3" key="1">
    <citation type="submission" date="2018-12" db="EMBL/GenBank/DDBJ databases">
        <title>Amycolatopsis eburnea sp. nov. actinomycete associate with arbuscular mycorrhiza fungal spore.</title>
        <authorList>
            <person name="Lumyong S."/>
            <person name="Chaiya L."/>
        </authorList>
    </citation>
    <scope>NUCLEOTIDE SEQUENCE [LARGE SCALE GENOMIC DNA]</scope>
    <source>
        <strain evidence="2 3">GLM-1</strain>
    </source>
</reference>
<evidence type="ECO:0000256" key="1">
    <source>
        <dbReference type="SAM" id="MobiDB-lite"/>
    </source>
</evidence>
<gene>
    <name evidence="2" type="ORF">EIY87_09210</name>
</gene>
<dbReference type="RefSeq" id="WP_125307235.1">
    <property type="nucleotide sequence ID" value="NZ_RSEC01000032.1"/>
</dbReference>
<dbReference type="AlphaFoldDB" id="A0A3R9FA13"/>
<feature type="region of interest" description="Disordered" evidence="1">
    <location>
        <begin position="1"/>
        <end position="25"/>
    </location>
</feature>